<dbReference type="Proteomes" id="UP000304953">
    <property type="component" value="Unassembled WGS sequence"/>
</dbReference>
<keyword evidence="2" id="KW-1185">Reference proteome</keyword>
<protein>
    <submittedName>
        <fullName evidence="1">ATP-dependent helicase</fullName>
    </submittedName>
</protein>
<proteinExistence type="predicted"/>
<organism evidence="1 2">
    <name type="scientific">Petralouisia muris</name>
    <dbReference type="NCBI Taxonomy" id="3032872"/>
    <lineage>
        <taxon>Bacteria</taxon>
        <taxon>Bacillati</taxon>
        <taxon>Bacillota</taxon>
        <taxon>Clostridia</taxon>
        <taxon>Lachnospirales</taxon>
        <taxon>Lachnospiraceae</taxon>
        <taxon>Petralouisia</taxon>
    </lineage>
</organism>
<gene>
    <name evidence="1" type="ORF">E5329_07705</name>
</gene>
<evidence type="ECO:0000313" key="2">
    <source>
        <dbReference type="Proteomes" id="UP000304953"/>
    </source>
</evidence>
<keyword evidence="1" id="KW-0067">ATP-binding</keyword>
<name>A0AC61RY47_9FIRM</name>
<keyword evidence="1" id="KW-0347">Helicase</keyword>
<sequence length="619" mass="72810">MSLNRSQAEAVRHINGPMLVLAGPGSGKTSVITERTKQLIASQGIDPSHILVITFTKAAASEMKERFFRLMGGKNYPVTFGTFHAVFFHILKHAYGFHGGNIIREEQRFQFMKEIIQKMHLEYQDENEFAGDLLGEISLMKNTGISLEHYYSKNCGKEIFEQIYRNYDSRMKQSRLIDFDDMLVYCYELFDQRKDILSAWQRKYQYILIDEFQDINRLQFDIVKMLALPENNLFVVGDDDQSIYRFRGAKPELMLGFEEAYPKAGRVLLDINYRSCPAVVESSLRLISHNAERFDKKIQPGICQAGQDNRQGVKYFLWENQKEEGKAIIEQILKDCREGDSYNDCAVLFRTNTQPRLFMSQLMAYNIPFRTRDNIPNLYEHWITRDILTYIRLAQGSRARKDFLQIMNRPNRYITRESLEEDTIALDVWAEYFYDKKQHWVAERIEQLEGDLRVLSRTGPFAAINYIRMGIGYEEFLKTYAQYRRISEDNLLEVLEELQDGAKEFCTYEEWFAHMEEYTKELQRQKKQQEMLSECVSLATLHSAKGLEYKRVHIIDVNEELMPYKKAVLDADLQEERRMFYVGVTRAKENLYIHSVKKYNGREVDVSRFVEEMQAQAAE</sequence>
<dbReference type="EMBL" id="SRYA01000012">
    <property type="protein sequence ID" value="TGY96871.1"/>
    <property type="molecule type" value="Genomic_DNA"/>
</dbReference>
<evidence type="ECO:0000313" key="1">
    <source>
        <dbReference type="EMBL" id="TGY96871.1"/>
    </source>
</evidence>
<comment type="caution">
    <text evidence="1">The sequence shown here is derived from an EMBL/GenBank/DDBJ whole genome shotgun (WGS) entry which is preliminary data.</text>
</comment>
<keyword evidence="1" id="KW-0547">Nucleotide-binding</keyword>
<reference evidence="1" key="1">
    <citation type="submission" date="2019-04" db="EMBL/GenBank/DDBJ databases">
        <title>Microbes associate with the intestines of laboratory mice.</title>
        <authorList>
            <person name="Navarre W."/>
            <person name="Wong E."/>
            <person name="Huang K."/>
            <person name="Tropini C."/>
            <person name="Ng K."/>
            <person name="Yu B."/>
        </authorList>
    </citation>
    <scope>NUCLEOTIDE SEQUENCE</scope>
    <source>
        <strain evidence="1">NM01_1-7b</strain>
    </source>
</reference>
<accession>A0AC61RY47</accession>
<keyword evidence="1" id="KW-0378">Hydrolase</keyword>